<dbReference type="PANTHER" id="PTHR46915">
    <property type="entry name" value="UBIQUITIN-LIKE PROTEASE 4-RELATED"/>
    <property type="match status" value="1"/>
</dbReference>
<dbReference type="GO" id="GO:0016926">
    <property type="term" value="P:protein desumoylation"/>
    <property type="evidence" value="ECO:0007669"/>
    <property type="project" value="UniProtKB-ARBA"/>
</dbReference>
<evidence type="ECO:0000259" key="5">
    <source>
        <dbReference type="PROSITE" id="PS50600"/>
    </source>
</evidence>
<dbReference type="PROSITE" id="PS50600">
    <property type="entry name" value="ULP_PROTEASE"/>
    <property type="match status" value="1"/>
</dbReference>
<keyword evidence="4" id="KW-0788">Thiol protease</keyword>
<protein>
    <recommendedName>
        <fullName evidence="5">Ubiquitin-like protease family profile domain-containing protein</fullName>
    </recommendedName>
</protein>
<reference evidence="6 7" key="1">
    <citation type="submission" date="2024-01" db="EMBL/GenBank/DDBJ databases">
        <title>A telomere-to-telomere, gap-free genome of sweet tea (Lithocarpus litseifolius).</title>
        <authorList>
            <person name="Zhou J."/>
        </authorList>
    </citation>
    <scope>NUCLEOTIDE SEQUENCE [LARGE SCALE GENOMIC DNA]</scope>
    <source>
        <strain evidence="6">Zhou-2022a</strain>
        <tissue evidence="6">Leaf</tissue>
    </source>
</reference>
<dbReference type="EMBL" id="JAZDWU010000002">
    <property type="protein sequence ID" value="KAL0012035.1"/>
    <property type="molecule type" value="Genomic_DNA"/>
</dbReference>
<evidence type="ECO:0000313" key="7">
    <source>
        <dbReference type="Proteomes" id="UP001459277"/>
    </source>
</evidence>
<dbReference type="Pfam" id="PF02902">
    <property type="entry name" value="Peptidase_C48"/>
    <property type="match status" value="1"/>
</dbReference>
<sequence length="209" mass="24242">MFTLLQRVNLQFRAGINSSEEQLLQCQTHSISSSPLTNGAAAHVVCGAKAATPDLRDIIGFSCFKYHFLRRHWSLLIFCRFGESTKLETRTPCMLLLDSLEKANPRQLKPDIRKFVLDIYKEEGRLESKDPIYQIPLLVPKVPQQRNGEECGSFVLYFINLFMESAPEDFSTQYFPYFMKDNWFAPEGWKNFRENIDSLKEKSDVDELL</sequence>
<comment type="caution">
    <text evidence="6">The sequence shown here is derived from an EMBL/GenBank/DDBJ whole genome shotgun (WGS) entry which is preliminary data.</text>
</comment>
<evidence type="ECO:0000256" key="3">
    <source>
        <dbReference type="ARBA" id="ARBA00022801"/>
    </source>
</evidence>
<dbReference type="Gene3D" id="3.30.310.130">
    <property type="entry name" value="Ubiquitin-related"/>
    <property type="match status" value="1"/>
</dbReference>
<evidence type="ECO:0000313" key="6">
    <source>
        <dbReference type="EMBL" id="KAL0012035.1"/>
    </source>
</evidence>
<dbReference type="GO" id="GO:0008234">
    <property type="term" value="F:cysteine-type peptidase activity"/>
    <property type="evidence" value="ECO:0007669"/>
    <property type="project" value="UniProtKB-KW"/>
</dbReference>
<dbReference type="PANTHER" id="PTHR46915:SF6">
    <property type="entry name" value="CYSTEINE PROTEINASES SUPERFAMILY PROTEIN"/>
    <property type="match status" value="1"/>
</dbReference>
<keyword evidence="2" id="KW-0645">Protease</keyword>
<dbReference type="InterPro" id="IPR038765">
    <property type="entry name" value="Papain-like_cys_pep_sf"/>
</dbReference>
<dbReference type="Proteomes" id="UP001459277">
    <property type="component" value="Unassembled WGS sequence"/>
</dbReference>
<feature type="domain" description="Ubiquitin-like protease family profile" evidence="5">
    <location>
        <begin position="1"/>
        <end position="162"/>
    </location>
</feature>
<name>A0AAW2DRT9_9ROSI</name>
<accession>A0AAW2DRT9</accession>
<evidence type="ECO:0000256" key="4">
    <source>
        <dbReference type="ARBA" id="ARBA00022807"/>
    </source>
</evidence>
<dbReference type="AlphaFoldDB" id="A0AAW2DRT9"/>
<keyword evidence="3" id="KW-0378">Hydrolase</keyword>
<comment type="similarity">
    <text evidence="1">Belongs to the peptidase C48 family.</text>
</comment>
<evidence type="ECO:0000256" key="2">
    <source>
        <dbReference type="ARBA" id="ARBA00022670"/>
    </source>
</evidence>
<gene>
    <name evidence="6" type="ORF">SO802_007143</name>
</gene>
<organism evidence="6 7">
    <name type="scientific">Lithocarpus litseifolius</name>
    <dbReference type="NCBI Taxonomy" id="425828"/>
    <lineage>
        <taxon>Eukaryota</taxon>
        <taxon>Viridiplantae</taxon>
        <taxon>Streptophyta</taxon>
        <taxon>Embryophyta</taxon>
        <taxon>Tracheophyta</taxon>
        <taxon>Spermatophyta</taxon>
        <taxon>Magnoliopsida</taxon>
        <taxon>eudicotyledons</taxon>
        <taxon>Gunneridae</taxon>
        <taxon>Pentapetalae</taxon>
        <taxon>rosids</taxon>
        <taxon>fabids</taxon>
        <taxon>Fagales</taxon>
        <taxon>Fagaceae</taxon>
        <taxon>Lithocarpus</taxon>
    </lineage>
</organism>
<dbReference type="InterPro" id="IPR003653">
    <property type="entry name" value="Peptidase_C48_C"/>
</dbReference>
<dbReference type="GO" id="GO:0006508">
    <property type="term" value="P:proteolysis"/>
    <property type="evidence" value="ECO:0007669"/>
    <property type="project" value="UniProtKB-KW"/>
</dbReference>
<evidence type="ECO:0000256" key="1">
    <source>
        <dbReference type="ARBA" id="ARBA00005234"/>
    </source>
</evidence>
<proteinExistence type="inferred from homology"/>
<dbReference type="SUPFAM" id="SSF54001">
    <property type="entry name" value="Cysteine proteinases"/>
    <property type="match status" value="1"/>
</dbReference>
<keyword evidence="7" id="KW-1185">Reference proteome</keyword>
<dbReference type="Gene3D" id="1.10.418.20">
    <property type="match status" value="1"/>
</dbReference>